<evidence type="ECO:0000313" key="2">
    <source>
        <dbReference type="Proteomes" id="UP000582974"/>
    </source>
</evidence>
<keyword evidence="2" id="KW-1185">Reference proteome</keyword>
<dbReference type="AlphaFoldDB" id="A0A838A808"/>
<proteinExistence type="predicted"/>
<gene>
    <name evidence="1" type="ORF">H0B56_02990</name>
</gene>
<reference evidence="1 2" key="1">
    <citation type="submission" date="2020-07" db="EMBL/GenBank/DDBJ databases">
        <title>Genome of Haloechinothrix sp.</title>
        <authorList>
            <person name="Tang S.-K."/>
            <person name="Yang L."/>
            <person name="Zhu W.-Y."/>
        </authorList>
    </citation>
    <scope>NUCLEOTIDE SEQUENCE [LARGE SCALE GENOMIC DNA]</scope>
    <source>
        <strain evidence="1 2">YIM 98757</strain>
    </source>
</reference>
<sequence>MLLLNPDGASFELSGFAVTAINHPFVERNARSRNGRQRESVTLRPVNQSVLDTCLTHNDPGAQGRFSCVTGDALVIDGSTGRLHERHARGSRRVP</sequence>
<accession>A0A838A808</accession>
<name>A0A838A808_9PSEU</name>
<comment type="caution">
    <text evidence="1">The sequence shown here is derived from an EMBL/GenBank/DDBJ whole genome shotgun (WGS) entry which is preliminary data.</text>
</comment>
<dbReference type="RefSeq" id="WP_180891357.1">
    <property type="nucleotide sequence ID" value="NZ_JACCKD010000001.1"/>
</dbReference>
<evidence type="ECO:0000313" key="1">
    <source>
        <dbReference type="EMBL" id="MBA0124499.1"/>
    </source>
</evidence>
<protein>
    <submittedName>
        <fullName evidence="1">Uncharacterized protein</fullName>
    </submittedName>
</protein>
<dbReference type="Proteomes" id="UP000582974">
    <property type="component" value="Unassembled WGS sequence"/>
</dbReference>
<dbReference type="EMBL" id="JACCKD010000001">
    <property type="protein sequence ID" value="MBA0124499.1"/>
    <property type="molecule type" value="Genomic_DNA"/>
</dbReference>
<organism evidence="1 2">
    <name type="scientific">Haloechinothrix aidingensis</name>
    <dbReference type="NCBI Taxonomy" id="2752311"/>
    <lineage>
        <taxon>Bacteria</taxon>
        <taxon>Bacillati</taxon>
        <taxon>Actinomycetota</taxon>
        <taxon>Actinomycetes</taxon>
        <taxon>Pseudonocardiales</taxon>
        <taxon>Pseudonocardiaceae</taxon>
        <taxon>Haloechinothrix</taxon>
    </lineage>
</organism>